<proteinExistence type="predicted"/>
<evidence type="ECO:0000256" key="1">
    <source>
        <dbReference type="SAM" id="Coils"/>
    </source>
</evidence>
<accession>A0ABW5L8C8</accession>
<protein>
    <submittedName>
        <fullName evidence="3">AAA family ATPase</fullName>
    </submittedName>
</protein>
<dbReference type="Gene3D" id="3.40.50.300">
    <property type="entry name" value="P-loop containing nucleotide triphosphate hydrolases"/>
    <property type="match status" value="1"/>
</dbReference>
<name>A0ABW5L8C8_9SPHI</name>
<dbReference type="InterPro" id="IPR011704">
    <property type="entry name" value="ATPase_dyneun-rel_AAA"/>
</dbReference>
<dbReference type="Proteomes" id="UP001597440">
    <property type="component" value="Unassembled WGS sequence"/>
</dbReference>
<feature type="domain" description="AAA+ ATPase" evidence="2">
    <location>
        <begin position="516"/>
        <end position="677"/>
    </location>
</feature>
<dbReference type="CDD" id="cd00267">
    <property type="entry name" value="ABC_ATPase"/>
    <property type="match status" value="1"/>
</dbReference>
<dbReference type="InterPro" id="IPR003593">
    <property type="entry name" value="AAA+_ATPase"/>
</dbReference>
<dbReference type="SUPFAM" id="SSF52540">
    <property type="entry name" value="P-loop containing nucleoside triphosphate hydrolases"/>
    <property type="match status" value="1"/>
</dbReference>
<dbReference type="InterPro" id="IPR027417">
    <property type="entry name" value="P-loop_NTPase"/>
</dbReference>
<sequence>MKIGNITELQETISYQNNRFSDQKYIICIRDERYEYNVIPLICNDNGKLIDLDHFEFENNLFASRPPYNNPHNIEDLPLNRFYYNQIIKISYGTIVENNGAENPNLPKVKTFNANIRNLETNQVIEIFDGKLNEADSLFTPYSSQIFELIKYIYVETENCFFTIANGKLIGPFLALKVNDNSFTIIKSSFRAFGEYELNEKTYLEFEANELSRKIYIPDTSNLALKFKKDFDFISDEELIKKFEIELQSHPDYFNESSLEAIKKVINKSSELKSLENVIKENHRLQDLLGKSKNILERNIQLINFIPDVKKIKDDKQKLEEDIFVLNRDFEKLKIDINKEIDELNHTKDTISNDISNLEQTKKEEWDRNKNNLDKEIEILTNRKNNLEQEVEQKQADLERHLEKTKKDIDYYERQKNELNQTIASLREDFKEEQKNAQTSLQNLVKSKIHFDFISGRDLSEQDDQQDAHVRPLVTVDKYNKEQYREFRNDLLNILRQYNRNFETHFIDNLLISIFQNTLTIFAGVPGTGKTTLARLLTRILTPKNRIREVSVNRGWTSQKDLIGFVNPLTKRFHSSSSDIYSLLKEINNESKEQSVYQSSPISFVILDEANLSPLEHYWSSFYNLTDSTGMLEIKLGHNEVINFPNNLRFIGTINYDHTTEELSPRVLDRVNIIQLDKSPEINVNNISTNEVENIRITFERCCDFFALLPQNNIDFAIDDKTEKIYKEIKTEFKNLKIFISPRVEIGIRRYVALASKYMSDVNKPLDYCIAQRLLPLINTQGAESKHKLENLKEKLKEHKCEISYRILDGIITTGSEKGIYEDNFNYFLTLSNV</sequence>
<organism evidence="3 4">
    <name type="scientific">Sphingobacterium tabacisoli</name>
    <dbReference type="NCBI Taxonomy" id="2044855"/>
    <lineage>
        <taxon>Bacteria</taxon>
        <taxon>Pseudomonadati</taxon>
        <taxon>Bacteroidota</taxon>
        <taxon>Sphingobacteriia</taxon>
        <taxon>Sphingobacteriales</taxon>
        <taxon>Sphingobacteriaceae</taxon>
        <taxon>Sphingobacterium</taxon>
    </lineage>
</organism>
<evidence type="ECO:0000313" key="3">
    <source>
        <dbReference type="EMBL" id="MFD2556295.1"/>
    </source>
</evidence>
<dbReference type="Pfam" id="PF07728">
    <property type="entry name" value="AAA_5"/>
    <property type="match status" value="1"/>
</dbReference>
<dbReference type="SMART" id="SM00382">
    <property type="entry name" value="AAA"/>
    <property type="match status" value="1"/>
</dbReference>
<evidence type="ECO:0000313" key="4">
    <source>
        <dbReference type="Proteomes" id="UP001597440"/>
    </source>
</evidence>
<dbReference type="EMBL" id="JBHULD010000018">
    <property type="protein sequence ID" value="MFD2556295.1"/>
    <property type="molecule type" value="Genomic_DNA"/>
</dbReference>
<feature type="coiled-coil region" evidence="1">
    <location>
        <begin position="309"/>
        <end position="447"/>
    </location>
</feature>
<keyword evidence="1" id="KW-0175">Coiled coil</keyword>
<gene>
    <name evidence="3" type="ORF">ACFSQW_18010</name>
</gene>
<keyword evidence="4" id="KW-1185">Reference proteome</keyword>
<reference evidence="4" key="1">
    <citation type="journal article" date="2019" name="Int. J. Syst. Evol. Microbiol.">
        <title>The Global Catalogue of Microorganisms (GCM) 10K type strain sequencing project: providing services to taxonomists for standard genome sequencing and annotation.</title>
        <authorList>
            <consortium name="The Broad Institute Genomics Platform"/>
            <consortium name="The Broad Institute Genome Sequencing Center for Infectious Disease"/>
            <person name="Wu L."/>
            <person name="Ma J."/>
        </authorList>
    </citation>
    <scope>NUCLEOTIDE SEQUENCE [LARGE SCALE GENOMIC DNA]</scope>
    <source>
        <strain evidence="4">KCTC 52298</strain>
    </source>
</reference>
<comment type="caution">
    <text evidence="3">The sequence shown here is derived from an EMBL/GenBank/DDBJ whole genome shotgun (WGS) entry which is preliminary data.</text>
</comment>
<evidence type="ECO:0000259" key="2">
    <source>
        <dbReference type="SMART" id="SM00382"/>
    </source>
</evidence>
<dbReference type="RefSeq" id="WP_210352638.1">
    <property type="nucleotide sequence ID" value="NZ_JAEQMU010000001.1"/>
</dbReference>